<reference evidence="2 3" key="1">
    <citation type="submission" date="2017-03" db="EMBL/GenBank/DDBJ databases">
        <title>Genome Survey of Euroglyphus maynei.</title>
        <authorList>
            <person name="Arlian L.G."/>
            <person name="Morgan M.S."/>
            <person name="Rider S.D."/>
        </authorList>
    </citation>
    <scope>NUCLEOTIDE SEQUENCE [LARGE SCALE GENOMIC DNA]</scope>
    <source>
        <strain evidence="2">Arlian Lab</strain>
        <tissue evidence="2">Whole body</tissue>
    </source>
</reference>
<dbReference type="InterPro" id="IPR013783">
    <property type="entry name" value="Ig-like_fold"/>
</dbReference>
<dbReference type="AlphaFoldDB" id="A0A1Y3B001"/>
<feature type="region of interest" description="Disordered" evidence="1">
    <location>
        <begin position="176"/>
        <end position="271"/>
    </location>
</feature>
<dbReference type="Proteomes" id="UP000194236">
    <property type="component" value="Unassembled WGS sequence"/>
</dbReference>
<dbReference type="Gene3D" id="2.60.40.10">
    <property type="entry name" value="Immunoglobulins"/>
    <property type="match status" value="1"/>
</dbReference>
<dbReference type="PANTHER" id="PTHR21261:SF2">
    <property type="entry name" value="GH04238P-RELATED"/>
    <property type="match status" value="1"/>
</dbReference>
<evidence type="ECO:0000313" key="3">
    <source>
        <dbReference type="Proteomes" id="UP000194236"/>
    </source>
</evidence>
<evidence type="ECO:0008006" key="4">
    <source>
        <dbReference type="Google" id="ProtNLM"/>
    </source>
</evidence>
<sequence length="271" mass="31146">VCDAKVKIHQIKVPKYIENGTRESIVLDCEYTLDPDEDPGLVVKWFFREDPEPIYQWIYELDSRHVPQRYQGWVNPNYRMPNLTEPWQQYRSLNLIRPTVEMTGRYSCHVIALTSEAHDADTMIVYAKTKSIDLVTRRVTRQRNLATFKSNSQYGNNGVKQSLPAGWSIYHHHQTNYSNNGKIPPPQPTTLTTTSNNIQSDRQQQSDHPSGGQHHQHQRQYSRPSNNRGGSAAGLSASTKRPSSINTRHRLQQSKDSTILPQDVNKQNDVK</sequence>
<feature type="non-terminal residue" evidence="2">
    <location>
        <position position="1"/>
    </location>
</feature>
<accession>A0A1Y3B001</accession>
<proteinExistence type="predicted"/>
<feature type="compositionally biased region" description="Polar residues" evidence="1">
    <location>
        <begin position="236"/>
        <end position="246"/>
    </location>
</feature>
<gene>
    <name evidence="2" type="ORF">BLA29_007762</name>
</gene>
<name>A0A1Y3B001_EURMA</name>
<dbReference type="InterPro" id="IPR036179">
    <property type="entry name" value="Ig-like_dom_sf"/>
</dbReference>
<feature type="compositionally biased region" description="Polar residues" evidence="1">
    <location>
        <begin position="195"/>
        <end position="208"/>
    </location>
</feature>
<dbReference type="EMBL" id="MUJZ01048606">
    <property type="protein sequence ID" value="OTF74120.1"/>
    <property type="molecule type" value="Genomic_DNA"/>
</dbReference>
<evidence type="ECO:0000256" key="1">
    <source>
        <dbReference type="SAM" id="MobiDB-lite"/>
    </source>
</evidence>
<comment type="caution">
    <text evidence="2">The sequence shown here is derived from an EMBL/GenBank/DDBJ whole genome shotgun (WGS) entry which is preliminary data.</text>
</comment>
<organism evidence="2 3">
    <name type="scientific">Euroglyphus maynei</name>
    <name type="common">Mayne's house dust mite</name>
    <dbReference type="NCBI Taxonomy" id="6958"/>
    <lineage>
        <taxon>Eukaryota</taxon>
        <taxon>Metazoa</taxon>
        <taxon>Ecdysozoa</taxon>
        <taxon>Arthropoda</taxon>
        <taxon>Chelicerata</taxon>
        <taxon>Arachnida</taxon>
        <taxon>Acari</taxon>
        <taxon>Acariformes</taxon>
        <taxon>Sarcoptiformes</taxon>
        <taxon>Astigmata</taxon>
        <taxon>Psoroptidia</taxon>
        <taxon>Analgoidea</taxon>
        <taxon>Pyroglyphidae</taxon>
        <taxon>Pyroglyphinae</taxon>
        <taxon>Euroglyphus</taxon>
    </lineage>
</organism>
<dbReference type="SUPFAM" id="SSF48726">
    <property type="entry name" value="Immunoglobulin"/>
    <property type="match status" value="1"/>
</dbReference>
<protein>
    <recommendedName>
        <fullName evidence="4">Ig-like domain-containing protein</fullName>
    </recommendedName>
</protein>
<evidence type="ECO:0000313" key="2">
    <source>
        <dbReference type="EMBL" id="OTF74120.1"/>
    </source>
</evidence>
<dbReference type="OrthoDB" id="6478865at2759"/>
<dbReference type="PANTHER" id="PTHR21261">
    <property type="entry name" value="BEAT PROTEIN"/>
    <property type="match status" value="1"/>
</dbReference>
<feature type="compositionally biased region" description="Polar residues" evidence="1">
    <location>
        <begin position="254"/>
        <end position="265"/>
    </location>
</feature>
<keyword evidence="3" id="KW-1185">Reference proteome</keyword>